<evidence type="ECO:0000256" key="1">
    <source>
        <dbReference type="SAM" id="Phobius"/>
    </source>
</evidence>
<dbReference type="EMBL" id="MFUE01000009">
    <property type="protein sequence ID" value="OGI77837.1"/>
    <property type="molecule type" value="Genomic_DNA"/>
</dbReference>
<keyword evidence="1" id="KW-0812">Transmembrane</keyword>
<sequence length="165" mass="17270">MSGGVVCFTTPPFQKEYSMSDQKNGQPWLAVAIITAIVAVMMAVLWAEPASAQTLEGAAHPSSVLFGDASACLTAAVASLPPKEAAKFCLEARRLEARRAEAAAKAAAKAAEARAKAANPCGGWFPSSWCYGTYGGGYFFSGERFPASRGHGGHGDGGTNYVYRR</sequence>
<gene>
    <name evidence="2" type="ORF">A3D42_01330</name>
</gene>
<proteinExistence type="predicted"/>
<evidence type="ECO:0000313" key="3">
    <source>
        <dbReference type="Proteomes" id="UP000177777"/>
    </source>
</evidence>
<feature type="transmembrane region" description="Helical" evidence="1">
    <location>
        <begin position="28"/>
        <end position="47"/>
    </location>
</feature>
<reference evidence="2 3" key="1">
    <citation type="journal article" date="2016" name="Nat. Commun.">
        <title>Thousands of microbial genomes shed light on interconnected biogeochemical processes in an aquifer system.</title>
        <authorList>
            <person name="Anantharaman K."/>
            <person name="Brown C.T."/>
            <person name="Hug L.A."/>
            <person name="Sharon I."/>
            <person name="Castelle C.J."/>
            <person name="Probst A.J."/>
            <person name="Thomas B.C."/>
            <person name="Singh A."/>
            <person name="Wilkins M.J."/>
            <person name="Karaoz U."/>
            <person name="Brodie E.L."/>
            <person name="Williams K.H."/>
            <person name="Hubbard S.S."/>
            <person name="Banfield J.F."/>
        </authorList>
    </citation>
    <scope>NUCLEOTIDE SEQUENCE [LARGE SCALE GENOMIC DNA]</scope>
</reference>
<dbReference type="STRING" id="1801754.A3D42_01330"/>
<comment type="caution">
    <text evidence="2">The sequence shown here is derived from an EMBL/GenBank/DDBJ whole genome shotgun (WGS) entry which is preliminary data.</text>
</comment>
<dbReference type="Proteomes" id="UP000177777">
    <property type="component" value="Unassembled WGS sequence"/>
</dbReference>
<evidence type="ECO:0000313" key="2">
    <source>
        <dbReference type="EMBL" id="OGI77837.1"/>
    </source>
</evidence>
<dbReference type="AlphaFoldDB" id="A0A1F6W7B7"/>
<protein>
    <submittedName>
        <fullName evidence="2">Uncharacterized protein</fullName>
    </submittedName>
</protein>
<keyword evidence="1" id="KW-1133">Transmembrane helix</keyword>
<name>A0A1F6W7B7_9BACT</name>
<keyword evidence="1" id="KW-0472">Membrane</keyword>
<accession>A0A1F6W7B7</accession>
<organism evidence="2 3">
    <name type="scientific">Candidatus Nomurabacteria bacterium RIFCSPHIGHO2_02_FULL_41_18</name>
    <dbReference type="NCBI Taxonomy" id="1801754"/>
    <lineage>
        <taxon>Bacteria</taxon>
        <taxon>Candidatus Nomuraibacteriota</taxon>
    </lineage>
</organism>